<evidence type="ECO:0000256" key="2">
    <source>
        <dbReference type="PROSITE-ProRule" id="PRU00023"/>
    </source>
</evidence>
<feature type="repeat" description="ANK" evidence="2">
    <location>
        <begin position="768"/>
        <end position="809"/>
    </location>
</feature>
<dbReference type="Gene3D" id="1.25.40.20">
    <property type="entry name" value="Ankyrin repeat-containing domain"/>
    <property type="match status" value="6"/>
</dbReference>
<dbReference type="InterPro" id="IPR056884">
    <property type="entry name" value="NPHP3-like_N"/>
</dbReference>
<evidence type="ECO:0000256" key="1">
    <source>
        <dbReference type="ARBA" id="ARBA00022737"/>
    </source>
</evidence>
<evidence type="ECO:0000256" key="3">
    <source>
        <dbReference type="SAM" id="MobiDB-lite"/>
    </source>
</evidence>
<dbReference type="EMBL" id="JAPQKR010000012">
    <property type="protein sequence ID" value="KAJ5204068.1"/>
    <property type="molecule type" value="Genomic_DNA"/>
</dbReference>
<feature type="repeat" description="ANK" evidence="2">
    <location>
        <begin position="910"/>
        <end position="944"/>
    </location>
</feature>
<feature type="region of interest" description="Disordered" evidence="3">
    <location>
        <begin position="1387"/>
        <end position="1412"/>
    </location>
</feature>
<dbReference type="Gene3D" id="3.40.50.300">
    <property type="entry name" value="P-loop containing nucleotide triphosphate hydrolases"/>
    <property type="match status" value="1"/>
</dbReference>
<dbReference type="PANTHER" id="PTHR24118:SF99">
    <property type="entry name" value="POTE ANKYRIN DOMAIN FAMILY MEMBER 3C-RELATED"/>
    <property type="match status" value="1"/>
</dbReference>
<dbReference type="InterPro" id="IPR036770">
    <property type="entry name" value="Ankyrin_rpt-contain_sf"/>
</dbReference>
<dbReference type="InterPro" id="IPR027417">
    <property type="entry name" value="P-loop_NTPase"/>
</dbReference>
<dbReference type="GeneID" id="83179310"/>
<feature type="repeat" description="ANK" evidence="2">
    <location>
        <begin position="592"/>
        <end position="624"/>
    </location>
</feature>
<feature type="repeat" description="ANK" evidence="2">
    <location>
        <begin position="1198"/>
        <end position="1230"/>
    </location>
</feature>
<dbReference type="PANTHER" id="PTHR24118">
    <property type="entry name" value="POTE ANKYRIN DOMAIN"/>
    <property type="match status" value="1"/>
</dbReference>
<keyword evidence="6" id="KW-1185">Reference proteome</keyword>
<evidence type="ECO:0000313" key="6">
    <source>
        <dbReference type="Proteomes" id="UP001150904"/>
    </source>
</evidence>
<dbReference type="SUPFAM" id="SSF52540">
    <property type="entry name" value="P-loop containing nucleoside triphosphate hydrolases"/>
    <property type="match status" value="1"/>
</dbReference>
<feature type="region of interest" description="Disordered" evidence="3">
    <location>
        <begin position="742"/>
        <end position="765"/>
    </location>
</feature>
<gene>
    <name evidence="5" type="ORF">N7498_004947</name>
</gene>
<dbReference type="Pfam" id="PF24883">
    <property type="entry name" value="NPHP3_N"/>
    <property type="match status" value="1"/>
</dbReference>
<dbReference type="Pfam" id="PF00023">
    <property type="entry name" value="Ank"/>
    <property type="match status" value="2"/>
</dbReference>
<feature type="repeat" description="ANK" evidence="2">
    <location>
        <begin position="1869"/>
        <end position="1901"/>
    </location>
</feature>
<feature type="repeat" description="ANK" evidence="2">
    <location>
        <begin position="1156"/>
        <end position="1188"/>
    </location>
</feature>
<evidence type="ECO:0000259" key="4">
    <source>
        <dbReference type="Pfam" id="PF24883"/>
    </source>
</evidence>
<reference evidence="5" key="1">
    <citation type="submission" date="2022-12" db="EMBL/GenBank/DDBJ databases">
        <authorList>
            <person name="Petersen C."/>
        </authorList>
    </citation>
    <scope>NUCLEOTIDE SEQUENCE</scope>
    <source>
        <strain evidence="5">IBT 15544</strain>
    </source>
</reference>
<feature type="repeat" description="ANK" evidence="2">
    <location>
        <begin position="559"/>
        <end position="591"/>
    </location>
</feature>
<feature type="domain" description="Nephrocystin 3-like N-terminal" evidence="4">
    <location>
        <begin position="63"/>
        <end position="221"/>
    </location>
</feature>
<feature type="repeat" description="ANK" evidence="2">
    <location>
        <begin position="1049"/>
        <end position="1085"/>
    </location>
</feature>
<organism evidence="5 6">
    <name type="scientific">Penicillium cinerascens</name>
    <dbReference type="NCBI Taxonomy" id="70096"/>
    <lineage>
        <taxon>Eukaryota</taxon>
        <taxon>Fungi</taxon>
        <taxon>Dikarya</taxon>
        <taxon>Ascomycota</taxon>
        <taxon>Pezizomycotina</taxon>
        <taxon>Eurotiomycetes</taxon>
        <taxon>Eurotiomycetidae</taxon>
        <taxon>Eurotiales</taxon>
        <taxon>Aspergillaceae</taxon>
        <taxon>Penicillium</taxon>
    </lineage>
</organism>
<dbReference type="OrthoDB" id="21416at2759"/>
<dbReference type="InterPro" id="IPR002110">
    <property type="entry name" value="Ankyrin_rpt"/>
</dbReference>
<dbReference type="SMART" id="SM00248">
    <property type="entry name" value="ANK"/>
    <property type="match status" value="27"/>
</dbReference>
<proteinExistence type="predicted"/>
<dbReference type="PROSITE" id="PS50088">
    <property type="entry name" value="ANK_REPEAT"/>
    <property type="match status" value="10"/>
</dbReference>
<dbReference type="SUPFAM" id="SSF48403">
    <property type="entry name" value="Ankyrin repeat"/>
    <property type="match status" value="5"/>
</dbReference>
<dbReference type="PRINTS" id="PR01415">
    <property type="entry name" value="ANKYRIN"/>
</dbReference>
<dbReference type="RefSeq" id="XP_058308547.1">
    <property type="nucleotide sequence ID" value="XM_058452009.1"/>
</dbReference>
<protein>
    <recommendedName>
        <fullName evidence="4">Nephrocystin 3-like N-terminal domain-containing protein</fullName>
    </recommendedName>
</protein>
<accession>A0A9W9MMH2</accession>
<keyword evidence="1" id="KW-0677">Repeat</keyword>
<comment type="caution">
    <text evidence="5">The sequence shown here is derived from an EMBL/GenBank/DDBJ whole genome shotgun (WGS) entry which is preliminary data.</text>
</comment>
<feature type="compositionally biased region" description="Basic and acidic residues" evidence="3">
    <location>
        <begin position="1387"/>
        <end position="1396"/>
    </location>
</feature>
<name>A0A9W9MMH2_9EURO</name>
<keyword evidence="2" id="KW-0040">ANK repeat</keyword>
<sequence>MSLSDSDGETVVVPPGEVRDFNSDNILPLPAKDLAEITKWLQPTPYDFERSEYSRHRASHLLGTGAWLTSTPVYQQWHSGDNGLLWIKGIPGSGKSVMAASIIKQLQDMNVPVIYFFFRQIIYANHKPIVALRDWLCQILDYSPPLQVKLNRDVKGGRSLDSLSPMDLWDDLKMALSGLTNAYCVTDALDEMDIGNDDFLNVLVELGRWHPKNIKVLMTSRPVARLERSLRSSMISIPQIRLEEMMVDRDIQAYVQYRLRGSSIAKEHWSVIEEAIPGRANGMFLYAKISMDAFLEPDADVREVLKALPMDLNTMYNELLQEHSRRSNVPFELQLLILQFATHATRPLRLLEIAEMINTRDSDGSRTLKETKDLVRSACGPLLEILPDETVSVIHHSFTEFLKGYTRSKSSDSSWYPILEAGPTNSNLAVACLYYMQEGRFNNVEVTKRIPKQSLTVLDHENPQQKRERELRLEFPFLEYAAKNWDKHALGAETSGEDMEKFYNDLDKFLAETTHAWMNLAWPRLQINDITPLKIVAETGLAQFAKHLLSRNDFEDMNPDELPIFRAASNGFADVVQIFIEHGADINVEGSEGLKPLHGAAKLNRVDVVKVLLAAGADPMTPKTKEDIRRGGMGCCIGPSGPSTKGQTPLMYACHSGHLQTVAEFVPLLKLEDLLKALHWAAEKGRSNIVELILKQPGIDVDAKLKNNTALFLACNSKDFKSIELLVKAGASPMRLCGNAGPDNSYLTRSRPPEPPARGENLDSKPERGFTALHSLCNNANKRQKSCEHPMECVKLLLEAGVDINFRASDGSTALHYAIEGAVEFIKPLLEAGADPTAEDDKGVTPLHSTRSFKDEAIALFVSSRKVNINKPRKKDGKPPLLCYIEDHVHYNSIIFFLKYKPDMNATDFQGNGPLHVALRRGPHYSELIDALLSAGADPNLKNDAGNTSLHVMQHDVKENILKSLVLAGADLEAQNHKGQSVLSAQVPSSKRGFGADSSSMLSHLVGLGAQLDTRSYSGQTLWHRAIGNPDALSRLQSMGLDPSVSDYHGNTPLHAVITDHSIYNKPNVLRQLMEMGMNINQRNHQGRTVLHTVCLRDDSSKETYELLDHVIGICESSTPSDYKGIQPLHIAATVSEAFFHKLLNAGADIRASTREKMTALHLAARARQSGIVDMILSRAQSLDEKSRLEFVNSQDADGRTALHYACRSGRPETVKSLIEAGVDVKILDIHKHSALAMCAEYEKEASRWELRMPFWERGRQTRKKGLNAAGLTLKDETRPFPDRADNDIEPTFGEINSEHDTTRLDEIVDLLLRNGLDPESDVESLRFAWKTAANPEYGYTISYLPPQPKRDLLTSTYNYWGDNSYLEKFDQDRRISVAINRRKAMRETLEKSEPRAEDEEENKQIERQATSLQNRPLKNALALRYYDLFERISEGMTLDVFDKKASIPLNRLARWGFAEILSRVCTREMATQLDLDHLDPNSETMKRLQNNKPLVISACERQLPNIDTLKLVVEKFGININAKCFEYTYNKGKPGSKFTRGALHDLAAGKLWWHVDKALPYFFKMGADINIRNLEEETPLLIALKSGHPFSKKAATALIKAGADVNAVNTDGVSCLSSAGDDLSMIKLLISHGAKVSPKAVLSALDIGQVEILEALLSHGGHATSSQLLPRVLRYNIDSGDFKVLGDETLPLLGAAMHSAHRGDRGIELSTRKRMVEVLLKYGANPYATFSKQGYKQTRGPSIIKPDDIDFPVMATTVIHELLRGDKILEPFFSLPSLNLEHRDESGCTLLLAASMNLGKDYGSNPKTNSINCFQALVNRGANVLARDIEGKTILHHIRTEIYANIDIPMLQTILEANPSLVNMTDNANETALHYALRADRYFLINFLLDNGANPFLPDKEGQSALHHLAKCKRDWNEELFQRFLQAGLDINTRNNEGETPLFELVRHGNEGLWLAEKGPIYKGKAFEFFLKSGADLFAKSDNGSTLLHVLAGIKLDLRHSFQDYHPGSGRVGVLKFKRLMDLGLDPMAEDRRQRTSIDIAAASENELILKLFKREQME</sequence>
<reference evidence="5" key="2">
    <citation type="journal article" date="2023" name="IMA Fungus">
        <title>Comparative genomic study of the Penicillium genus elucidates a diverse pangenome and 15 lateral gene transfer events.</title>
        <authorList>
            <person name="Petersen C."/>
            <person name="Sorensen T."/>
            <person name="Nielsen M.R."/>
            <person name="Sondergaard T.E."/>
            <person name="Sorensen J.L."/>
            <person name="Fitzpatrick D.A."/>
            <person name="Frisvad J.C."/>
            <person name="Nielsen K.L."/>
        </authorList>
    </citation>
    <scope>NUCLEOTIDE SEQUENCE</scope>
    <source>
        <strain evidence="5">IBT 15544</strain>
    </source>
</reference>
<dbReference type="Pfam" id="PF12796">
    <property type="entry name" value="Ank_2"/>
    <property type="match status" value="4"/>
</dbReference>
<dbReference type="PROSITE" id="PS50297">
    <property type="entry name" value="ANK_REP_REGION"/>
    <property type="match status" value="6"/>
</dbReference>
<evidence type="ECO:0000313" key="5">
    <source>
        <dbReference type="EMBL" id="KAJ5204068.1"/>
    </source>
</evidence>
<feature type="repeat" description="ANK" evidence="2">
    <location>
        <begin position="1576"/>
        <end position="1611"/>
    </location>
</feature>
<feature type="repeat" description="ANK" evidence="2">
    <location>
        <begin position="945"/>
        <end position="977"/>
    </location>
</feature>
<dbReference type="Proteomes" id="UP001150904">
    <property type="component" value="Unassembled WGS sequence"/>
</dbReference>